<sequence length="93" mass="10463">MGTVSHLETTSAALNGGDVHLSLLWFHGFTLRSCLLSRDVRVAHPGCRPARRSRVTHLIRAIPFDMLILLAVETPTKPLCCLYLLMRHWSSQL</sequence>
<dbReference type="AlphaFoldDB" id="A0A0V0S7S0"/>
<protein>
    <submittedName>
        <fullName evidence="1">Uncharacterized protein</fullName>
    </submittedName>
</protein>
<proteinExistence type="predicted"/>
<keyword evidence="2" id="KW-1185">Reference proteome</keyword>
<evidence type="ECO:0000313" key="2">
    <source>
        <dbReference type="Proteomes" id="UP000054630"/>
    </source>
</evidence>
<name>A0A0V0S7S0_9BILA</name>
<reference evidence="1 2" key="1">
    <citation type="submission" date="2015-01" db="EMBL/GenBank/DDBJ databases">
        <title>Evolution of Trichinella species and genotypes.</title>
        <authorList>
            <person name="Korhonen P.K."/>
            <person name="Edoardo P."/>
            <person name="Giuseppe L.R."/>
            <person name="Gasser R.B."/>
        </authorList>
    </citation>
    <scope>NUCLEOTIDE SEQUENCE [LARGE SCALE GENOMIC DNA]</scope>
    <source>
        <strain evidence="1">ISS37</strain>
    </source>
</reference>
<evidence type="ECO:0000313" key="1">
    <source>
        <dbReference type="EMBL" id="KRX22764.1"/>
    </source>
</evidence>
<comment type="caution">
    <text evidence="1">The sequence shown here is derived from an EMBL/GenBank/DDBJ whole genome shotgun (WGS) entry which is preliminary data.</text>
</comment>
<accession>A0A0V0S7S0</accession>
<dbReference type="EMBL" id="JYDL01000029">
    <property type="protein sequence ID" value="KRX22764.1"/>
    <property type="molecule type" value="Genomic_DNA"/>
</dbReference>
<organism evidence="1 2">
    <name type="scientific">Trichinella nelsoni</name>
    <dbReference type="NCBI Taxonomy" id="6336"/>
    <lineage>
        <taxon>Eukaryota</taxon>
        <taxon>Metazoa</taxon>
        <taxon>Ecdysozoa</taxon>
        <taxon>Nematoda</taxon>
        <taxon>Enoplea</taxon>
        <taxon>Dorylaimia</taxon>
        <taxon>Trichinellida</taxon>
        <taxon>Trichinellidae</taxon>
        <taxon>Trichinella</taxon>
    </lineage>
</organism>
<dbReference type="Proteomes" id="UP000054630">
    <property type="component" value="Unassembled WGS sequence"/>
</dbReference>
<gene>
    <name evidence="1" type="ORF">T07_14824</name>
</gene>